<dbReference type="PANTHER" id="PTHR34148">
    <property type="entry name" value="ADENOSYLCOBINAMIDE-GDP RIBAZOLETRANSFERASE"/>
    <property type="match status" value="1"/>
</dbReference>
<accession>A0A1A2TQR2</accession>
<dbReference type="InterPro" id="IPR003805">
    <property type="entry name" value="CobS"/>
</dbReference>
<evidence type="ECO:0000256" key="5">
    <source>
        <dbReference type="ARBA" id="ARBA00013200"/>
    </source>
</evidence>
<dbReference type="Proteomes" id="UP000092389">
    <property type="component" value="Unassembled WGS sequence"/>
</dbReference>
<feature type="transmembrane region" description="Helical" evidence="19">
    <location>
        <begin position="32"/>
        <end position="55"/>
    </location>
</feature>
<evidence type="ECO:0000256" key="1">
    <source>
        <dbReference type="ARBA" id="ARBA00001946"/>
    </source>
</evidence>
<evidence type="ECO:0000256" key="2">
    <source>
        <dbReference type="ARBA" id="ARBA00004651"/>
    </source>
</evidence>
<keyword evidence="12 19" id="KW-1133">Transmembrane helix</keyword>
<evidence type="ECO:0000256" key="10">
    <source>
        <dbReference type="ARBA" id="ARBA00022692"/>
    </source>
</evidence>
<evidence type="ECO:0000256" key="12">
    <source>
        <dbReference type="ARBA" id="ARBA00022989"/>
    </source>
</evidence>
<dbReference type="OrthoDB" id="9794223at2"/>
<evidence type="ECO:0000256" key="7">
    <source>
        <dbReference type="ARBA" id="ARBA00022475"/>
    </source>
</evidence>
<dbReference type="AlphaFoldDB" id="A0A1A2SXR4"/>
<organism evidence="20 21">
    <name type="scientific">Mycobacterium mantenii</name>
    <dbReference type="NCBI Taxonomy" id="560555"/>
    <lineage>
        <taxon>Bacteria</taxon>
        <taxon>Bacillati</taxon>
        <taxon>Actinomycetota</taxon>
        <taxon>Actinomycetes</taxon>
        <taxon>Mycobacteriales</taxon>
        <taxon>Mycobacteriaceae</taxon>
        <taxon>Mycobacterium</taxon>
        <taxon>Mycobacterium avium complex (MAC)</taxon>
    </lineage>
</organism>
<dbReference type="NCBIfam" id="NF001279">
    <property type="entry name" value="PRK00235.2-1"/>
    <property type="match status" value="1"/>
</dbReference>
<dbReference type="PANTHER" id="PTHR34148:SF1">
    <property type="entry name" value="ADENOSYLCOBINAMIDE-GDP RIBAZOLETRANSFERASE"/>
    <property type="match status" value="1"/>
</dbReference>
<proteinExistence type="inferred from homology"/>
<evidence type="ECO:0000256" key="14">
    <source>
        <dbReference type="ARBA" id="ARBA00025228"/>
    </source>
</evidence>
<keyword evidence="8 19" id="KW-0169">Cobalamin biosynthesis</keyword>
<evidence type="ECO:0000256" key="17">
    <source>
        <dbReference type="ARBA" id="ARBA00048623"/>
    </source>
</evidence>
<dbReference type="GO" id="GO:0008818">
    <property type="term" value="F:cobalamin 5'-phosphate synthase activity"/>
    <property type="evidence" value="ECO:0007669"/>
    <property type="project" value="UniProtKB-UniRule"/>
</dbReference>
<evidence type="ECO:0000256" key="6">
    <source>
        <dbReference type="ARBA" id="ARBA00015850"/>
    </source>
</evidence>
<evidence type="ECO:0000313" key="21">
    <source>
        <dbReference type="Proteomes" id="UP000092389"/>
    </source>
</evidence>
<evidence type="ECO:0000256" key="15">
    <source>
        <dbReference type="ARBA" id="ARBA00032605"/>
    </source>
</evidence>
<keyword evidence="13 19" id="KW-0472">Membrane</keyword>
<reference evidence="20 21" key="1">
    <citation type="submission" date="2016-06" db="EMBL/GenBank/DDBJ databases">
        <authorList>
            <person name="Kjaerup R.B."/>
            <person name="Dalgaard T.S."/>
            <person name="Juul-Madsen H.R."/>
        </authorList>
    </citation>
    <scope>NUCLEOTIDE SEQUENCE [LARGE SCALE GENOMIC DNA]</scope>
    <source>
        <strain evidence="20 21">E152</strain>
    </source>
</reference>
<evidence type="ECO:0000256" key="19">
    <source>
        <dbReference type="HAMAP-Rule" id="MF_00719"/>
    </source>
</evidence>
<name>A0A1A2SXR4_MYCNT</name>
<evidence type="ECO:0000256" key="3">
    <source>
        <dbReference type="ARBA" id="ARBA00004663"/>
    </source>
</evidence>
<dbReference type="EC" id="2.7.8.26" evidence="5 19"/>
<evidence type="ECO:0000256" key="11">
    <source>
        <dbReference type="ARBA" id="ARBA00022842"/>
    </source>
</evidence>
<dbReference type="GO" id="GO:0005886">
    <property type="term" value="C:plasma membrane"/>
    <property type="evidence" value="ECO:0007669"/>
    <property type="project" value="UniProtKB-SubCell"/>
</dbReference>
<keyword evidence="11 19" id="KW-0460">Magnesium</keyword>
<comment type="function">
    <text evidence="14 19">Joins adenosylcobinamide-GDP and alpha-ribazole to generate adenosylcobalamin (Ado-cobalamin). Also synthesizes adenosylcobalamin 5'-phosphate from adenosylcobinamide-GDP and alpha-ribazole 5'-phosphate.</text>
</comment>
<comment type="pathway">
    <text evidence="3 19">Cofactor biosynthesis; adenosylcobalamin biosynthesis; adenosylcobalamin from cob(II)yrinate a,c-diamide: step 7/7.</text>
</comment>
<comment type="catalytic activity">
    <reaction evidence="18 19">
        <text>alpha-ribazole 5'-phosphate + adenosylcob(III)inamide-GDP = adenosylcob(III)alamin 5'-phosphate + GMP + H(+)</text>
        <dbReference type="Rhea" id="RHEA:23560"/>
        <dbReference type="ChEBI" id="CHEBI:15378"/>
        <dbReference type="ChEBI" id="CHEBI:57918"/>
        <dbReference type="ChEBI" id="CHEBI:58115"/>
        <dbReference type="ChEBI" id="CHEBI:60487"/>
        <dbReference type="ChEBI" id="CHEBI:60493"/>
        <dbReference type="EC" id="2.7.8.26"/>
    </reaction>
</comment>
<feature type="transmembrane region" description="Helical" evidence="19">
    <location>
        <begin position="201"/>
        <end position="220"/>
    </location>
</feature>
<evidence type="ECO:0000256" key="8">
    <source>
        <dbReference type="ARBA" id="ARBA00022573"/>
    </source>
</evidence>
<evidence type="ECO:0000256" key="4">
    <source>
        <dbReference type="ARBA" id="ARBA00010561"/>
    </source>
</evidence>
<keyword evidence="7 19" id="KW-1003">Cell membrane</keyword>
<dbReference type="RefSeq" id="WP_067839072.1">
    <property type="nucleotide sequence ID" value="NZ_LZJP01000090.1"/>
</dbReference>
<comment type="caution">
    <text evidence="20">The sequence shown here is derived from an EMBL/GenBank/DDBJ whole genome shotgun (WGS) entry which is preliminary data.</text>
</comment>
<dbReference type="HAMAP" id="MF_00719">
    <property type="entry name" value="CobS"/>
    <property type="match status" value="1"/>
</dbReference>
<evidence type="ECO:0000256" key="16">
    <source>
        <dbReference type="ARBA" id="ARBA00032853"/>
    </source>
</evidence>
<feature type="transmembrane region" description="Helical" evidence="19">
    <location>
        <begin position="107"/>
        <end position="129"/>
    </location>
</feature>
<evidence type="ECO:0000256" key="9">
    <source>
        <dbReference type="ARBA" id="ARBA00022679"/>
    </source>
</evidence>
<evidence type="ECO:0000256" key="18">
    <source>
        <dbReference type="ARBA" id="ARBA00049504"/>
    </source>
</evidence>
<evidence type="ECO:0000256" key="13">
    <source>
        <dbReference type="ARBA" id="ARBA00023136"/>
    </source>
</evidence>
<comment type="cofactor">
    <cofactor evidence="1 19">
        <name>Mg(2+)</name>
        <dbReference type="ChEBI" id="CHEBI:18420"/>
    </cofactor>
</comment>
<protein>
    <recommendedName>
        <fullName evidence="6 19">Adenosylcobinamide-GDP ribazoletransferase</fullName>
        <ecNumber evidence="5 19">2.7.8.26</ecNumber>
    </recommendedName>
    <alternativeName>
        <fullName evidence="16 19">Cobalamin synthase</fullName>
    </alternativeName>
    <alternativeName>
        <fullName evidence="15 19">Cobalamin-5'-phosphate synthase</fullName>
    </alternativeName>
</protein>
<dbReference type="Pfam" id="PF02654">
    <property type="entry name" value="CobS"/>
    <property type="match status" value="1"/>
</dbReference>
<dbReference type="GO" id="GO:0051073">
    <property type="term" value="F:adenosylcobinamide-GDP ribazoletransferase activity"/>
    <property type="evidence" value="ECO:0007669"/>
    <property type="project" value="UniProtKB-UniRule"/>
</dbReference>
<comment type="subcellular location">
    <subcellularLocation>
        <location evidence="2 19">Cell membrane</location>
        <topology evidence="2 19">Multi-pass membrane protein</topology>
    </subcellularLocation>
</comment>
<feature type="transmembrane region" description="Helical" evidence="19">
    <location>
        <begin position="135"/>
        <end position="157"/>
    </location>
</feature>
<feature type="transmembrane region" description="Helical" evidence="19">
    <location>
        <begin position="232"/>
        <end position="252"/>
    </location>
</feature>
<comment type="similarity">
    <text evidence="4 19">Belongs to the CobS family.</text>
</comment>
<comment type="catalytic activity">
    <reaction evidence="17 19">
        <text>alpha-ribazole + adenosylcob(III)inamide-GDP = adenosylcob(III)alamin + GMP + H(+)</text>
        <dbReference type="Rhea" id="RHEA:16049"/>
        <dbReference type="ChEBI" id="CHEBI:10329"/>
        <dbReference type="ChEBI" id="CHEBI:15378"/>
        <dbReference type="ChEBI" id="CHEBI:18408"/>
        <dbReference type="ChEBI" id="CHEBI:58115"/>
        <dbReference type="ChEBI" id="CHEBI:60487"/>
        <dbReference type="EC" id="2.7.8.26"/>
    </reaction>
</comment>
<sequence length="254" mass="24852">MIRSLATAFAFGTVLPLPGRDNAPMGRGAMTALPAVGAVLGALAAAVTWGGAHVFGPSSPLPGLLAVTVLLLVTRGLHLDGVADTADGLGCYGPPQRALAVMREGSAGPFGVAAVVVVIMLQALAFSALGSTGRVIPGAAGVAVAVFAGRVTAVLAGHRSVPAADGSALGARVAGSQPTSVVAAWVAVLLGVSLVAGPRPWQGPVAVLLGLGCGAILVRHCVRRFGGITGDVLGAAIELTATVSAVLLAGLVRF</sequence>
<gene>
    <name evidence="19" type="primary">cobS</name>
    <name evidence="20" type="ORF">A5683_17240</name>
</gene>
<evidence type="ECO:0000313" key="20">
    <source>
        <dbReference type="EMBL" id="OBH78367.1"/>
    </source>
</evidence>
<keyword evidence="9 19" id="KW-0808">Transferase</keyword>
<feature type="transmembrane region" description="Helical" evidence="19">
    <location>
        <begin position="178"/>
        <end position="195"/>
    </location>
</feature>
<dbReference type="GO" id="GO:0009236">
    <property type="term" value="P:cobalamin biosynthetic process"/>
    <property type="evidence" value="ECO:0007669"/>
    <property type="project" value="UniProtKB-UniRule"/>
</dbReference>
<dbReference type="EMBL" id="LZJU01000048">
    <property type="protein sequence ID" value="OBH78367.1"/>
    <property type="molecule type" value="Genomic_DNA"/>
</dbReference>
<dbReference type="UniPathway" id="UPA00148">
    <property type="reaction ID" value="UER00238"/>
</dbReference>
<accession>A0A1A2SXR4</accession>
<keyword evidence="10 19" id="KW-0812">Transmembrane</keyword>